<dbReference type="GO" id="GO:0008784">
    <property type="term" value="F:alanine racemase activity"/>
    <property type="evidence" value="ECO:0007669"/>
    <property type="project" value="UniProtKB-UniRule"/>
</dbReference>
<feature type="binding site" evidence="4 6">
    <location>
        <position position="136"/>
    </location>
    <ligand>
        <name>substrate</name>
    </ligand>
</feature>
<dbReference type="UniPathway" id="UPA00042">
    <property type="reaction ID" value="UER00497"/>
</dbReference>
<keyword evidence="2 4" id="KW-0663">Pyridoxal phosphate</keyword>
<name>A0A2M7RJW8_9BACT</name>
<dbReference type="EC" id="5.1.1.1" evidence="4"/>
<evidence type="ECO:0000256" key="5">
    <source>
        <dbReference type="PIRSR" id="PIRSR600821-50"/>
    </source>
</evidence>
<dbReference type="FunFam" id="3.20.20.10:FF:000002">
    <property type="entry name" value="Alanine racemase"/>
    <property type="match status" value="1"/>
</dbReference>
<gene>
    <name evidence="8" type="primary">alr</name>
    <name evidence="8" type="ORF">COY66_01785</name>
</gene>
<evidence type="ECO:0000256" key="1">
    <source>
        <dbReference type="ARBA" id="ARBA00001933"/>
    </source>
</evidence>
<dbReference type="CDD" id="cd00430">
    <property type="entry name" value="PLPDE_III_AR"/>
    <property type="match status" value="1"/>
</dbReference>
<dbReference type="GO" id="GO:0030170">
    <property type="term" value="F:pyridoxal phosphate binding"/>
    <property type="evidence" value="ECO:0007669"/>
    <property type="project" value="UniProtKB-UniRule"/>
</dbReference>
<feature type="active site" description="Proton acceptor; specific for L-alanine" evidence="4">
    <location>
        <position position="272"/>
    </location>
</feature>
<dbReference type="Proteomes" id="UP000230779">
    <property type="component" value="Unassembled WGS sequence"/>
</dbReference>
<comment type="pathway">
    <text evidence="4">Amino-acid biosynthesis; D-alanine biosynthesis; D-alanine from L-alanine: step 1/1.</text>
</comment>
<comment type="caution">
    <text evidence="8">The sequence shown here is derived from an EMBL/GenBank/DDBJ whole genome shotgun (WGS) entry which is preliminary data.</text>
</comment>
<comment type="function">
    <text evidence="4">Catalyzes the interconversion of L-alanine and D-alanine. May also act on other amino acids.</text>
</comment>
<dbReference type="Pfam" id="PF01168">
    <property type="entry name" value="Ala_racemase_N"/>
    <property type="match status" value="1"/>
</dbReference>
<evidence type="ECO:0000256" key="4">
    <source>
        <dbReference type="HAMAP-Rule" id="MF_01201"/>
    </source>
</evidence>
<comment type="cofactor">
    <cofactor evidence="1 4 5">
        <name>pyridoxal 5'-phosphate</name>
        <dbReference type="ChEBI" id="CHEBI:597326"/>
    </cofactor>
</comment>
<protein>
    <recommendedName>
        <fullName evidence="4">Alanine racemase</fullName>
        <ecNumber evidence="4">5.1.1.1</ecNumber>
    </recommendedName>
</protein>
<dbReference type="NCBIfam" id="TIGR00492">
    <property type="entry name" value="alr"/>
    <property type="match status" value="1"/>
</dbReference>
<dbReference type="InterPro" id="IPR011079">
    <property type="entry name" value="Ala_racemase_C"/>
</dbReference>
<comment type="catalytic activity">
    <reaction evidence="4">
        <text>L-alanine = D-alanine</text>
        <dbReference type="Rhea" id="RHEA:20249"/>
        <dbReference type="ChEBI" id="CHEBI:57416"/>
        <dbReference type="ChEBI" id="CHEBI:57972"/>
        <dbReference type="EC" id="5.1.1.1"/>
    </reaction>
</comment>
<dbReference type="PANTHER" id="PTHR30511:SF0">
    <property type="entry name" value="ALANINE RACEMASE, CATABOLIC-RELATED"/>
    <property type="match status" value="1"/>
</dbReference>
<dbReference type="GO" id="GO:0030632">
    <property type="term" value="P:D-alanine biosynthetic process"/>
    <property type="evidence" value="ECO:0007669"/>
    <property type="project" value="UniProtKB-UniRule"/>
</dbReference>
<evidence type="ECO:0000256" key="3">
    <source>
        <dbReference type="ARBA" id="ARBA00023235"/>
    </source>
</evidence>
<organism evidence="8 9">
    <name type="scientific">Candidatus Kerfeldbacteria bacterium CG_4_10_14_0_8_um_filter_42_10</name>
    <dbReference type="NCBI Taxonomy" id="2014248"/>
    <lineage>
        <taxon>Bacteria</taxon>
        <taxon>Candidatus Kerfeldiibacteriota</taxon>
    </lineage>
</organism>
<dbReference type="PRINTS" id="PR00992">
    <property type="entry name" value="ALARACEMASE"/>
</dbReference>
<evidence type="ECO:0000256" key="6">
    <source>
        <dbReference type="PIRSR" id="PIRSR600821-52"/>
    </source>
</evidence>
<dbReference type="GO" id="GO:0005829">
    <property type="term" value="C:cytosol"/>
    <property type="evidence" value="ECO:0007669"/>
    <property type="project" value="TreeGrafter"/>
</dbReference>
<dbReference type="InterPro" id="IPR020622">
    <property type="entry name" value="Ala_racemase_pyridoxalP-BS"/>
</dbReference>
<keyword evidence="3 4" id="KW-0413">Isomerase</keyword>
<dbReference type="SMART" id="SM01005">
    <property type="entry name" value="Ala_racemase_C"/>
    <property type="match status" value="1"/>
</dbReference>
<dbReference type="PROSITE" id="PS00395">
    <property type="entry name" value="ALANINE_RACEMASE"/>
    <property type="match status" value="1"/>
</dbReference>
<sequence length="379" mass="42139">MSEGNLTWVEVKKDALKHNLAAFQKIAGPQVKLMPVVKSNAYGHGMLGVAEIAGEFGVDYLGVVNLEEALTLRINHIRTPLLVLSYFNPSGIEDALENNIELTVYDRETVRKISEAAQKMNKPARLHVKVDTGTARLGVQAKEAAEFIDDIKDIKGIELVGIFTHFADSENDDWTYTNKQIQEFKNLLFNLQKKNIVIPITHAACSAAALSSADTHFNLIRIGISLYGLWPSEETKQKLATHCPWLELKPALTWKTTIIQIKDLEKGKPIGYGCSYTTKKATKLAVIPVGYNEGYDRRLSNRGEVLIRGKRVPVLGRVCMNLTMIDVTSIAKVKAGEEVTLLGVQNGKEISADEIAEKIETINYEVVTRINPLIPRIYI</sequence>
<accession>A0A2M7RJW8</accession>
<dbReference type="Pfam" id="PF00842">
    <property type="entry name" value="Ala_racemase_C"/>
    <property type="match status" value="1"/>
</dbReference>
<evidence type="ECO:0000259" key="7">
    <source>
        <dbReference type="SMART" id="SM01005"/>
    </source>
</evidence>
<feature type="binding site" evidence="4 6">
    <location>
        <position position="320"/>
    </location>
    <ligand>
        <name>substrate</name>
    </ligand>
</feature>
<dbReference type="PANTHER" id="PTHR30511">
    <property type="entry name" value="ALANINE RACEMASE"/>
    <property type="match status" value="1"/>
</dbReference>
<dbReference type="InterPro" id="IPR029066">
    <property type="entry name" value="PLP-binding_barrel"/>
</dbReference>
<dbReference type="SUPFAM" id="SSF51419">
    <property type="entry name" value="PLP-binding barrel"/>
    <property type="match status" value="1"/>
</dbReference>
<dbReference type="InterPro" id="IPR009006">
    <property type="entry name" value="Ala_racemase/Decarboxylase_C"/>
</dbReference>
<reference evidence="8 9" key="1">
    <citation type="submission" date="2017-09" db="EMBL/GenBank/DDBJ databases">
        <title>Depth-based differentiation of microbial function through sediment-hosted aquifers and enrichment of novel symbionts in the deep terrestrial subsurface.</title>
        <authorList>
            <person name="Probst A.J."/>
            <person name="Ladd B."/>
            <person name="Jarett J.K."/>
            <person name="Geller-Mcgrath D.E."/>
            <person name="Sieber C.M."/>
            <person name="Emerson J.B."/>
            <person name="Anantharaman K."/>
            <person name="Thomas B.C."/>
            <person name="Malmstrom R."/>
            <person name="Stieglmeier M."/>
            <person name="Klingl A."/>
            <person name="Woyke T."/>
            <person name="Ryan C.M."/>
            <person name="Banfield J.F."/>
        </authorList>
    </citation>
    <scope>NUCLEOTIDE SEQUENCE [LARGE SCALE GENOMIC DNA]</scope>
    <source>
        <strain evidence="8">CG_4_10_14_0_8_um_filter_42_10</strain>
    </source>
</reference>
<dbReference type="EMBL" id="PFMD01000022">
    <property type="protein sequence ID" value="PIY97004.1"/>
    <property type="molecule type" value="Genomic_DNA"/>
</dbReference>
<evidence type="ECO:0000313" key="9">
    <source>
        <dbReference type="Proteomes" id="UP000230779"/>
    </source>
</evidence>
<proteinExistence type="inferred from homology"/>
<dbReference type="Gene3D" id="3.20.20.10">
    <property type="entry name" value="Alanine racemase"/>
    <property type="match status" value="1"/>
</dbReference>
<evidence type="ECO:0000313" key="8">
    <source>
        <dbReference type="EMBL" id="PIY97004.1"/>
    </source>
</evidence>
<dbReference type="InterPro" id="IPR001608">
    <property type="entry name" value="Ala_racemase_N"/>
</dbReference>
<dbReference type="HAMAP" id="MF_01201">
    <property type="entry name" value="Ala_racemase"/>
    <property type="match status" value="1"/>
</dbReference>
<dbReference type="SUPFAM" id="SSF50621">
    <property type="entry name" value="Alanine racemase C-terminal domain-like"/>
    <property type="match status" value="1"/>
</dbReference>
<comment type="similarity">
    <text evidence="4">Belongs to the alanine racemase family.</text>
</comment>
<feature type="active site" description="Proton acceptor; specific for D-alanine" evidence="4">
    <location>
        <position position="38"/>
    </location>
</feature>
<feature type="modified residue" description="N6-(pyridoxal phosphate)lysine" evidence="4 5">
    <location>
        <position position="38"/>
    </location>
</feature>
<dbReference type="Gene3D" id="2.40.37.10">
    <property type="entry name" value="Lyase, Ornithine Decarboxylase, Chain A, domain 1"/>
    <property type="match status" value="1"/>
</dbReference>
<dbReference type="AlphaFoldDB" id="A0A2M7RJW8"/>
<evidence type="ECO:0000256" key="2">
    <source>
        <dbReference type="ARBA" id="ARBA00022898"/>
    </source>
</evidence>
<dbReference type="InterPro" id="IPR000821">
    <property type="entry name" value="Ala_racemase"/>
</dbReference>
<feature type="domain" description="Alanine racemase C-terminal" evidence="7">
    <location>
        <begin position="251"/>
        <end position="379"/>
    </location>
</feature>